<evidence type="ECO:0000256" key="8">
    <source>
        <dbReference type="ARBA" id="ARBA00022737"/>
    </source>
</evidence>
<reference evidence="16" key="2">
    <citation type="submission" date="2025-08" db="UniProtKB">
        <authorList>
            <consortium name="Ensembl"/>
        </authorList>
    </citation>
    <scope>IDENTIFICATION</scope>
</reference>
<dbReference type="InterPro" id="IPR044737">
    <property type="entry name" value="TopBP1_BRCT_1"/>
</dbReference>
<dbReference type="GO" id="GO:0005694">
    <property type="term" value="C:chromosome"/>
    <property type="evidence" value="ECO:0007669"/>
    <property type="project" value="UniProtKB-SubCell"/>
</dbReference>
<dbReference type="GO" id="GO:0003677">
    <property type="term" value="F:DNA binding"/>
    <property type="evidence" value="ECO:0007669"/>
    <property type="project" value="UniProtKB-KW"/>
</dbReference>
<dbReference type="FunFam" id="3.40.50.10190:FF:000010">
    <property type="entry name" value="DNA topoisomerase II binding protein 1"/>
    <property type="match status" value="1"/>
</dbReference>
<evidence type="ECO:0000256" key="2">
    <source>
        <dbReference type="ARBA" id="ARBA00004286"/>
    </source>
</evidence>
<evidence type="ECO:0000256" key="11">
    <source>
        <dbReference type="ARBA" id="ARBA00023204"/>
    </source>
</evidence>
<dbReference type="InterPro" id="IPR036420">
    <property type="entry name" value="BRCT_dom_sf"/>
</dbReference>
<evidence type="ECO:0000256" key="7">
    <source>
        <dbReference type="ARBA" id="ARBA00022553"/>
    </source>
</evidence>
<dbReference type="GO" id="GO:0007095">
    <property type="term" value="P:mitotic G2 DNA damage checkpoint signaling"/>
    <property type="evidence" value="ECO:0007669"/>
    <property type="project" value="TreeGrafter"/>
</dbReference>
<evidence type="ECO:0000256" key="5">
    <source>
        <dbReference type="ARBA" id="ARBA00022454"/>
    </source>
</evidence>
<dbReference type="PANTHER" id="PTHR13561">
    <property type="entry name" value="DNA REPLICATION REGULATOR DPB11-RELATED"/>
    <property type="match status" value="1"/>
</dbReference>
<dbReference type="Gene3D" id="3.40.50.10190">
    <property type="entry name" value="BRCT domain"/>
    <property type="match status" value="9"/>
</dbReference>
<name>A0A8C3MIX6_GEOPR</name>
<evidence type="ECO:0000256" key="1">
    <source>
        <dbReference type="ARBA" id="ARBA00004123"/>
    </source>
</evidence>
<keyword evidence="8" id="KW-0677">Repeat</keyword>
<dbReference type="CDD" id="cd17728">
    <property type="entry name" value="BRCT_TopBP1_rpt8"/>
    <property type="match status" value="1"/>
</dbReference>
<dbReference type="CDD" id="cd17749">
    <property type="entry name" value="BRCT_TopBP1_rpt4"/>
    <property type="match status" value="1"/>
</dbReference>
<dbReference type="Ensembl" id="ENSCPVT00000007368.2">
    <property type="protein sequence ID" value="ENSCPVP00000007093.2"/>
    <property type="gene ID" value="ENSCPVG00000005135.2"/>
</dbReference>
<accession>A0A8C3MIX6</accession>
<dbReference type="GO" id="GO:0006270">
    <property type="term" value="P:DNA replication initiation"/>
    <property type="evidence" value="ECO:0007669"/>
    <property type="project" value="TreeGrafter"/>
</dbReference>
<dbReference type="FunFam" id="3.40.50.10190:FF:000022">
    <property type="entry name" value="DNA topoisomerase II binding protein 1"/>
    <property type="match status" value="1"/>
</dbReference>
<dbReference type="FunFam" id="3.40.50.10190:FF:000029">
    <property type="entry name" value="DNA topoisomerase II binding protein 1"/>
    <property type="match status" value="1"/>
</dbReference>
<dbReference type="FunFam" id="3.40.50.10190:FF:000033">
    <property type="entry name" value="DNA topoisomerase II binding protein 1"/>
    <property type="match status" value="1"/>
</dbReference>
<comment type="similarity">
    <text evidence="14">Belongs to the TOPBP1 family.</text>
</comment>
<dbReference type="InterPro" id="IPR059215">
    <property type="entry name" value="BRCT2_TopBP1-like"/>
</dbReference>
<gene>
    <name evidence="16" type="primary">TOPBP1</name>
</gene>
<keyword evidence="13" id="KW-0539">Nucleus</keyword>
<dbReference type="InterPro" id="IPR057595">
    <property type="entry name" value="TopB1_SLF1_BRCT"/>
</dbReference>
<evidence type="ECO:0000313" key="17">
    <source>
        <dbReference type="Proteomes" id="UP000694382"/>
    </source>
</evidence>
<dbReference type="SMART" id="SM00292">
    <property type="entry name" value="BRCT"/>
    <property type="match status" value="8"/>
</dbReference>
<keyword evidence="6" id="KW-0963">Cytoplasm</keyword>
<evidence type="ECO:0000256" key="6">
    <source>
        <dbReference type="ARBA" id="ARBA00022490"/>
    </source>
</evidence>
<feature type="compositionally biased region" description="Polar residues" evidence="15">
    <location>
        <begin position="1072"/>
        <end position="1089"/>
    </location>
</feature>
<evidence type="ECO:0000256" key="10">
    <source>
        <dbReference type="ARBA" id="ARBA00023125"/>
    </source>
</evidence>
<keyword evidence="7" id="KW-0597">Phosphoprotein</keyword>
<dbReference type="Pfam" id="PF00533">
    <property type="entry name" value="BRCT"/>
    <property type="match status" value="5"/>
</dbReference>
<reference evidence="16" key="3">
    <citation type="submission" date="2025-09" db="UniProtKB">
        <authorList>
            <consortium name="Ensembl"/>
        </authorList>
    </citation>
    <scope>IDENTIFICATION</scope>
</reference>
<evidence type="ECO:0000256" key="3">
    <source>
        <dbReference type="ARBA" id="ARBA00004300"/>
    </source>
</evidence>
<dbReference type="PANTHER" id="PTHR13561:SF20">
    <property type="entry name" value="DNA TOPOISOMERASE 2-BINDING PROTEIN 1"/>
    <property type="match status" value="1"/>
</dbReference>
<feature type="region of interest" description="Disordered" evidence="15">
    <location>
        <begin position="1072"/>
        <end position="1103"/>
    </location>
</feature>
<protein>
    <submittedName>
        <fullName evidence="16">DNA topoisomerase II binding protein 1</fullName>
    </submittedName>
</protein>
<keyword evidence="17" id="KW-1185">Reference proteome</keyword>
<dbReference type="CDD" id="cd17731">
    <property type="entry name" value="BRCT_TopBP1_rpt2_like"/>
    <property type="match status" value="1"/>
</dbReference>
<dbReference type="InterPro" id="IPR049936">
    <property type="entry name" value="TopBP1_BRCT_8"/>
</dbReference>
<keyword evidence="9" id="KW-0227">DNA damage</keyword>
<dbReference type="FunFam" id="3.40.50.10190:FF:000018">
    <property type="entry name" value="DNA topoisomerase 2-binding protein 1"/>
    <property type="match status" value="1"/>
</dbReference>
<dbReference type="CDD" id="cd18434">
    <property type="entry name" value="BRCT_TopBP1_rpt5"/>
    <property type="match status" value="1"/>
</dbReference>
<dbReference type="Pfam" id="PF23294">
    <property type="entry name" value="BRCT_TopB1_SLF1"/>
    <property type="match status" value="1"/>
</dbReference>
<feature type="compositionally biased region" description="Basic and acidic residues" evidence="15">
    <location>
        <begin position="1239"/>
        <end position="1248"/>
    </location>
</feature>
<dbReference type="Pfam" id="PF21298">
    <property type="entry name" value="TopBP1_BRCT0"/>
    <property type="match status" value="1"/>
</dbReference>
<dbReference type="CDD" id="cd17737">
    <property type="entry name" value="BRCT_TopBP1_rpt1"/>
    <property type="match status" value="1"/>
</dbReference>
<evidence type="ECO:0000256" key="12">
    <source>
        <dbReference type="ARBA" id="ARBA00023212"/>
    </source>
</evidence>
<dbReference type="GO" id="GO:0005634">
    <property type="term" value="C:nucleus"/>
    <property type="evidence" value="ECO:0007669"/>
    <property type="project" value="UniProtKB-SubCell"/>
</dbReference>
<keyword evidence="12" id="KW-0206">Cytoskeleton</keyword>
<dbReference type="FunFam" id="3.40.50.10190:FF:000028">
    <property type="entry name" value="DNA topoisomerase 2-binding protein 1 isoform X1"/>
    <property type="match status" value="1"/>
</dbReference>
<proteinExistence type="inferred from homology"/>
<evidence type="ECO:0000256" key="4">
    <source>
        <dbReference type="ARBA" id="ARBA00004647"/>
    </source>
</evidence>
<dbReference type="FunFam" id="3.40.50.10190:FF:000020">
    <property type="entry name" value="DNA topoisomerase II binding protein 1"/>
    <property type="match status" value="1"/>
</dbReference>
<dbReference type="InterPro" id="IPR049542">
    <property type="entry name" value="TopBP1-like_BRCT0"/>
</dbReference>
<dbReference type="GO" id="GO:0005813">
    <property type="term" value="C:centrosome"/>
    <property type="evidence" value="ECO:0007669"/>
    <property type="project" value="UniProtKB-SubCell"/>
</dbReference>
<dbReference type="FunFam" id="3.40.50.10190:FF:000023">
    <property type="entry name" value="DNA topoisomerase II binding protein 1"/>
    <property type="match status" value="1"/>
</dbReference>
<dbReference type="SUPFAM" id="SSF52113">
    <property type="entry name" value="BRCT domain"/>
    <property type="match status" value="6"/>
</dbReference>
<dbReference type="FunFam" id="3.40.50.10190:FF:000021">
    <property type="entry name" value="DNA topoisomerase II binding protein 1"/>
    <property type="match status" value="1"/>
</dbReference>
<dbReference type="InterPro" id="IPR001357">
    <property type="entry name" value="BRCT_dom"/>
</dbReference>
<organism evidence="16 17">
    <name type="scientific">Geospiza parvula</name>
    <name type="common">Small tree-finch</name>
    <name type="synonym">Camarhynchus parvulus</name>
    <dbReference type="NCBI Taxonomy" id="87175"/>
    <lineage>
        <taxon>Eukaryota</taxon>
        <taxon>Metazoa</taxon>
        <taxon>Chordata</taxon>
        <taxon>Craniata</taxon>
        <taxon>Vertebrata</taxon>
        <taxon>Euteleostomi</taxon>
        <taxon>Archelosauria</taxon>
        <taxon>Archosauria</taxon>
        <taxon>Dinosauria</taxon>
        <taxon>Saurischia</taxon>
        <taxon>Theropoda</taxon>
        <taxon>Coelurosauria</taxon>
        <taxon>Aves</taxon>
        <taxon>Neognathae</taxon>
        <taxon>Neoaves</taxon>
        <taxon>Telluraves</taxon>
        <taxon>Australaves</taxon>
        <taxon>Passeriformes</taxon>
        <taxon>Thraupidae</taxon>
        <taxon>Camarhynchus</taxon>
    </lineage>
</organism>
<dbReference type="GO" id="GO:0033314">
    <property type="term" value="P:mitotic DNA replication checkpoint signaling"/>
    <property type="evidence" value="ECO:0007669"/>
    <property type="project" value="TreeGrafter"/>
</dbReference>
<evidence type="ECO:0000313" key="16">
    <source>
        <dbReference type="Ensembl" id="ENSCPVP00000007093.2"/>
    </source>
</evidence>
<dbReference type="Pfam" id="PF12738">
    <property type="entry name" value="PTCB-BRCT"/>
    <property type="match status" value="1"/>
</dbReference>
<keyword evidence="5" id="KW-0158">Chromosome</keyword>
<dbReference type="CDD" id="cd17738">
    <property type="entry name" value="BRCT_TopBP1_rpt7"/>
    <property type="match status" value="1"/>
</dbReference>
<feature type="region of interest" description="Disordered" evidence="15">
    <location>
        <begin position="1232"/>
        <end position="1255"/>
    </location>
</feature>
<feature type="compositionally biased region" description="Polar residues" evidence="15">
    <location>
        <begin position="288"/>
        <end position="304"/>
    </location>
</feature>
<dbReference type="CDD" id="cd17718">
    <property type="entry name" value="BRCT_TopBP1_rpt3"/>
    <property type="match status" value="1"/>
</dbReference>
<evidence type="ECO:0000256" key="9">
    <source>
        <dbReference type="ARBA" id="ARBA00022763"/>
    </source>
</evidence>
<dbReference type="Proteomes" id="UP000694382">
    <property type="component" value="Chromosome 2"/>
</dbReference>
<keyword evidence="10" id="KW-0238">DNA-binding</keyword>
<evidence type="ECO:0000256" key="14">
    <source>
        <dbReference type="ARBA" id="ARBA00061360"/>
    </source>
</evidence>
<dbReference type="CDD" id="cd17727">
    <property type="entry name" value="BRCT_TopBP1_rpt6"/>
    <property type="match status" value="1"/>
</dbReference>
<evidence type="ECO:0000256" key="13">
    <source>
        <dbReference type="ARBA" id="ARBA00023242"/>
    </source>
</evidence>
<evidence type="ECO:0000256" key="15">
    <source>
        <dbReference type="SAM" id="MobiDB-lite"/>
    </source>
</evidence>
<dbReference type="GO" id="GO:0000922">
    <property type="term" value="C:spindle pole"/>
    <property type="evidence" value="ECO:0007669"/>
    <property type="project" value="UniProtKB-SubCell"/>
</dbReference>
<dbReference type="PROSITE" id="PS50172">
    <property type="entry name" value="BRCT"/>
    <property type="match status" value="6"/>
</dbReference>
<comment type="subcellular location">
    <subcellularLocation>
        <location evidence="2">Chromosome</location>
    </subcellularLocation>
    <subcellularLocation>
        <location evidence="3">Cytoplasm</location>
        <location evidence="3">Cytoskeleton</location>
        <location evidence="3">Microtubule organizing center</location>
        <location evidence="3">Centrosome</location>
    </subcellularLocation>
    <subcellularLocation>
        <location evidence="4">Cytoplasm</location>
        <location evidence="4">Cytoskeleton</location>
        <location evidence="4">Spindle pole</location>
    </subcellularLocation>
    <subcellularLocation>
        <location evidence="1">Nucleus</location>
    </subcellularLocation>
</comment>
<dbReference type="GO" id="GO:0006281">
    <property type="term" value="P:DNA repair"/>
    <property type="evidence" value="ECO:0007669"/>
    <property type="project" value="UniProtKB-KW"/>
</dbReference>
<keyword evidence="11" id="KW-0234">DNA repair</keyword>
<feature type="region of interest" description="Disordered" evidence="15">
    <location>
        <begin position="288"/>
        <end position="307"/>
    </location>
</feature>
<reference evidence="16" key="1">
    <citation type="submission" date="2020-02" db="EMBL/GenBank/DDBJ databases">
        <authorList>
            <person name="Enbody D E."/>
            <person name="Pettersson E M."/>
        </authorList>
    </citation>
    <scope>NUCLEOTIDE SEQUENCE [LARGE SCALE GENOMIC DNA]</scope>
</reference>
<accession>A0A8U8C8W0</accession>
<sequence>MRSSKEPFFVKFIKSPGSSEYFSKALESIKEFQSEEHLQILEEKTVLSIKENDKSLYICDPFSGVGFSHLKKLGCRIVGPQVVLYCMQSQRCVPRAEHPVYNMTMADVTVSCTSLEKDVREEVHKYVQMMGGCVYRDLNVSVTHLIAGEVGSKKYLVAASLKKPILLPSWVKTLWDKSQQGMMRYTDVNMEDYACPVFLGCTICVTGLSSSDRKEVQRLTAEHGGQYMGQLKMNECTHLIVQEPKGQKYECAKKWNVHCVSVQWFSDSIKKGFCQDESIYKIEAGSKLSNAPSTSTPTNDTSKPPNHAFSDVSHISNINLSGVNETACSSAMSSRLDPVSNELENLDISSFQAAEDLLDGCRIYLCGFSGRKLDKMRRLINCGGGIRFNQLNEDVTHVIVGENNDELKHFLDKTAHRPHIVTTKWLLESFGKGCLCPVEHYIPLNYQLLENPILEQPGMKSIFPKKNSLLKKDAVNIVKHQKTAEDDFLSQYADNYSALGEVEKLTSRTFSDVTNSTAQGENQPSVCNGSLAESSALAEGGLFFRKRFLLLGFGEEDESCLADIIKENAGEVLPLQSRTIADYAVVPLLGCTVKATVGDVVTNTWLITCVEQQALLDLRSNPLFTPVLVIEGATPLEDCVLSFSQFTGAERDSLAYLAELLGARVQEFFVRKASVKKGMFASTHLVVREPNGSKYEAAKKWNLPAVTVAWLLQSARTGKRADESKFLVENAEAEDMESFITQLSKTPATVKSPDFEQPIHILEAGTKGPVTPLDINRFQSKAFQAVISHHTGKTTPVAQGGPLQKEPSLNLDTPSKFLSEDKIFRPSFDVKDALEALGTPRGPEQRNRKLSTPLSEVIGRNLKLALASSTTHAAALTASPQLAAAQPEVEEEPKPLAHAVIYVSKKLSKRQRELNAVAASLGADYRWCFDETVTHFIYKGGQNDNNKEYKSVKERGIHIVSEHWLLESARECKRLPESLFPHTYNPKMSLDISAAQDIRLSSSSFLSTGKPAEEDEIIPEDEDDVTTDQIKETVTVGEEQIVGSESKGVLTQALEMRETFQRQLQELMSATSLVKPQGQRGSLSRSSFDGSPATPDSARSVRNGRSRVLEALRQSRQAVADLNTEPSQSEQIIWDDPTAREERARLVSNLQWPNSPSQYLEQGQSNTNKNVDESALKGPVPDAEMAGIAVPEAGHGDGILQPFNPICRDPETPVKDNLIPTPQAPSIAFPLANPPVAPEPKEKAVTEDEKADEETEKVRKFQLSSLNPQERIDYCHLIEKLGGIVLEKQYFDPSCTHIVVGHPLRNEKFLASMAAGKWVLHRSYLEACRGAGCFVQEEDYEWGSNSILNVLSGINVNQKKLALAAMRWRKKIHKGKQETGVVEGAFSGWKVILNVDQTKEAGFRRLLQSGGAKVFSGHSASLFKEATHLFADFSKLKPDDARVDVAEAAAQGVNCLKPEYIADYLIQVGTPRAPHLPHCPSPLQGMAALPVTGLLCQELLPQNTCTEGFDLWPQIYALTWLVLELAVGSLAG</sequence>